<reference evidence="1" key="2">
    <citation type="journal article" date="2022" name="Microbiol. Resour. Announc.">
        <title>Metagenome Sequencing to Explore Phylogenomics of Terrestrial Cyanobacteria.</title>
        <authorList>
            <person name="Ward R.D."/>
            <person name="Stajich J.E."/>
            <person name="Johansen J.R."/>
            <person name="Huntemann M."/>
            <person name="Clum A."/>
            <person name="Foster B."/>
            <person name="Foster B."/>
            <person name="Roux S."/>
            <person name="Palaniappan K."/>
            <person name="Varghese N."/>
            <person name="Mukherjee S."/>
            <person name="Reddy T.B.K."/>
            <person name="Daum C."/>
            <person name="Copeland A."/>
            <person name="Chen I.A."/>
            <person name="Ivanova N.N."/>
            <person name="Kyrpides N.C."/>
            <person name="Shapiro N."/>
            <person name="Eloe-Fadrosh E.A."/>
            <person name="Pietrasiak N."/>
        </authorList>
    </citation>
    <scope>NUCLEOTIDE SEQUENCE</scope>
    <source>
        <strain evidence="1">CPER-KK1</strain>
    </source>
</reference>
<evidence type="ECO:0000313" key="1">
    <source>
        <dbReference type="EMBL" id="MBW4544818.1"/>
    </source>
</evidence>
<dbReference type="Proteomes" id="UP000753908">
    <property type="component" value="Unassembled WGS sequence"/>
</dbReference>
<reference evidence="1" key="1">
    <citation type="submission" date="2021-05" db="EMBL/GenBank/DDBJ databases">
        <authorList>
            <person name="Pietrasiak N."/>
            <person name="Ward R."/>
            <person name="Stajich J.E."/>
            <person name="Kurbessoian T."/>
        </authorList>
    </citation>
    <scope>NUCLEOTIDE SEQUENCE</scope>
    <source>
        <strain evidence="1">CPER-KK1</strain>
    </source>
</reference>
<protein>
    <submittedName>
        <fullName evidence="1">Uncharacterized protein</fullName>
    </submittedName>
</protein>
<comment type="caution">
    <text evidence="1">The sequence shown here is derived from an EMBL/GenBank/DDBJ whole genome shotgun (WGS) entry which is preliminary data.</text>
</comment>
<evidence type="ECO:0000313" key="2">
    <source>
        <dbReference type="Proteomes" id="UP000753908"/>
    </source>
</evidence>
<gene>
    <name evidence="1" type="ORF">KME25_10305</name>
</gene>
<proteinExistence type="predicted"/>
<dbReference type="EMBL" id="JAHHIF010000011">
    <property type="protein sequence ID" value="MBW4544818.1"/>
    <property type="molecule type" value="Genomic_DNA"/>
</dbReference>
<sequence length="76" mass="8739">MILDATVKATFKDASEKLTGYRKRDFIAKVTEDYFDGSARKAETIMGWNRQSVQLGYRLKKHKRCKNPTDLLSSLP</sequence>
<dbReference type="AlphaFoldDB" id="A0A951PJF0"/>
<accession>A0A951PJF0</accession>
<name>A0A951PJF0_9CYAN</name>
<organism evidence="1 2">
    <name type="scientific">Symplocastrum torsivum CPER-KK1</name>
    <dbReference type="NCBI Taxonomy" id="450513"/>
    <lineage>
        <taxon>Bacteria</taxon>
        <taxon>Bacillati</taxon>
        <taxon>Cyanobacteriota</taxon>
        <taxon>Cyanophyceae</taxon>
        <taxon>Oscillatoriophycideae</taxon>
        <taxon>Oscillatoriales</taxon>
        <taxon>Microcoleaceae</taxon>
        <taxon>Symplocastrum</taxon>
    </lineage>
</organism>